<keyword evidence="3" id="KW-0949">S-adenosyl-L-methionine</keyword>
<dbReference type="PANTHER" id="PTHR43712">
    <property type="entry name" value="PUTATIVE (AFU_ORTHOLOGUE AFUA_4G14580)-RELATED"/>
    <property type="match status" value="1"/>
</dbReference>
<sequence>MTSKKLPPIPVVHAFDRVRDALARLHRRLVPGHIALLELQFAGFLSQAISTAAELGIADQLADGPRTSAQLASALEVDEDGLRRLLRLLVSYEVFAQRRDGRYALTRIGEALRGDAAVTMREVARFFGSPYHRNHWTHLGDAVRTGEAVGQALEGASFFEYAARNRAVGDLFDRAMTSIGTLSIEPLLAASDFGRFDTVVDVGGGRGSLLVEILRRHPSTTGVVFDLPGVVEDLSSDLAAAGLGRRCTVEAGSFFEAVPAGADAYLLKNIVHDWSDEHAERILRTVRAAMGPAATLLVIELVLPEHHRPHPGKFVDLEMLVNTEGGHERTEAEFRALLDRSGFTLTRTVETVAPVCVLEAVAR</sequence>
<accession>A0A4R6PJA1</accession>
<dbReference type="InterPro" id="IPR016461">
    <property type="entry name" value="COMT-like"/>
</dbReference>
<gene>
    <name evidence="7" type="ORF">DFR75_103141</name>
</gene>
<keyword evidence="1 7" id="KW-0489">Methyltransferase</keyword>
<organism evidence="7 8">
    <name type="scientific">Nocardia ignorata</name>
    <dbReference type="NCBI Taxonomy" id="145285"/>
    <lineage>
        <taxon>Bacteria</taxon>
        <taxon>Bacillati</taxon>
        <taxon>Actinomycetota</taxon>
        <taxon>Actinomycetes</taxon>
        <taxon>Mycobacteriales</taxon>
        <taxon>Nocardiaceae</taxon>
        <taxon>Nocardia</taxon>
    </lineage>
</organism>
<dbReference type="Pfam" id="PF08100">
    <property type="entry name" value="Dimerisation"/>
    <property type="match status" value="1"/>
</dbReference>
<feature type="domain" description="O-methyltransferase C-terminal" evidence="5">
    <location>
        <begin position="136"/>
        <end position="343"/>
    </location>
</feature>
<comment type="caution">
    <text evidence="7">The sequence shown here is derived from an EMBL/GenBank/DDBJ whole genome shotgun (WGS) entry which is preliminary data.</text>
</comment>
<dbReference type="GO" id="GO:0008171">
    <property type="term" value="F:O-methyltransferase activity"/>
    <property type="evidence" value="ECO:0007669"/>
    <property type="project" value="InterPro"/>
</dbReference>
<name>A0A4R6PJA1_NOCIG</name>
<reference evidence="7 8" key="1">
    <citation type="submission" date="2019-03" db="EMBL/GenBank/DDBJ databases">
        <title>Genomic Encyclopedia of Type Strains, Phase IV (KMG-IV): sequencing the most valuable type-strain genomes for metagenomic binning, comparative biology and taxonomic classification.</title>
        <authorList>
            <person name="Goeker M."/>
        </authorList>
    </citation>
    <scope>NUCLEOTIDE SEQUENCE [LARGE SCALE GENOMIC DNA]</scope>
    <source>
        <strain evidence="7 8">DSM 44496</strain>
    </source>
</reference>
<dbReference type="GO" id="GO:0046983">
    <property type="term" value="F:protein dimerization activity"/>
    <property type="evidence" value="ECO:0007669"/>
    <property type="project" value="InterPro"/>
</dbReference>
<dbReference type="Pfam" id="PF00891">
    <property type="entry name" value="Methyltransf_2"/>
    <property type="match status" value="1"/>
</dbReference>
<evidence type="ECO:0000259" key="5">
    <source>
        <dbReference type="Pfam" id="PF00891"/>
    </source>
</evidence>
<evidence type="ECO:0000256" key="3">
    <source>
        <dbReference type="ARBA" id="ARBA00022691"/>
    </source>
</evidence>
<evidence type="ECO:0000313" key="7">
    <source>
        <dbReference type="EMBL" id="TDP38484.1"/>
    </source>
</evidence>
<keyword evidence="2 7" id="KW-0808">Transferase</keyword>
<dbReference type="Proteomes" id="UP000295087">
    <property type="component" value="Unassembled WGS sequence"/>
</dbReference>
<dbReference type="PANTHER" id="PTHR43712:SF2">
    <property type="entry name" value="O-METHYLTRANSFERASE CICE"/>
    <property type="match status" value="1"/>
</dbReference>
<evidence type="ECO:0000259" key="6">
    <source>
        <dbReference type="Pfam" id="PF08100"/>
    </source>
</evidence>
<keyword evidence="8" id="KW-1185">Reference proteome</keyword>
<feature type="domain" description="O-methyltransferase dimerisation" evidence="6">
    <location>
        <begin position="38"/>
        <end position="112"/>
    </location>
</feature>
<protein>
    <submittedName>
        <fullName evidence="7">Hydroxyneurosporene-O-methyltransferase</fullName>
    </submittedName>
</protein>
<evidence type="ECO:0000256" key="4">
    <source>
        <dbReference type="PIRSR" id="PIRSR005739-1"/>
    </source>
</evidence>
<dbReference type="SUPFAM" id="SSF53335">
    <property type="entry name" value="S-adenosyl-L-methionine-dependent methyltransferases"/>
    <property type="match status" value="1"/>
</dbReference>
<dbReference type="PROSITE" id="PS51683">
    <property type="entry name" value="SAM_OMT_II"/>
    <property type="match status" value="1"/>
</dbReference>
<dbReference type="InterPro" id="IPR036390">
    <property type="entry name" value="WH_DNA-bd_sf"/>
</dbReference>
<dbReference type="Gene3D" id="1.10.287.1350">
    <property type="match status" value="1"/>
</dbReference>
<dbReference type="Gene3D" id="1.10.10.10">
    <property type="entry name" value="Winged helix-like DNA-binding domain superfamily/Winged helix DNA-binding domain"/>
    <property type="match status" value="1"/>
</dbReference>
<dbReference type="AlphaFoldDB" id="A0A4R6PJA1"/>
<dbReference type="RefSeq" id="WP_067486248.1">
    <property type="nucleotide sequence ID" value="NZ_JBHXPO010000006.1"/>
</dbReference>
<dbReference type="InterPro" id="IPR001077">
    <property type="entry name" value="COMT_C"/>
</dbReference>
<dbReference type="InterPro" id="IPR029063">
    <property type="entry name" value="SAM-dependent_MTases_sf"/>
</dbReference>
<evidence type="ECO:0000256" key="2">
    <source>
        <dbReference type="ARBA" id="ARBA00022679"/>
    </source>
</evidence>
<evidence type="ECO:0000256" key="1">
    <source>
        <dbReference type="ARBA" id="ARBA00022603"/>
    </source>
</evidence>
<dbReference type="GO" id="GO:0032259">
    <property type="term" value="P:methylation"/>
    <property type="evidence" value="ECO:0007669"/>
    <property type="project" value="UniProtKB-KW"/>
</dbReference>
<proteinExistence type="predicted"/>
<evidence type="ECO:0000313" key="8">
    <source>
        <dbReference type="Proteomes" id="UP000295087"/>
    </source>
</evidence>
<feature type="active site" description="Proton acceptor" evidence="4">
    <location>
        <position position="272"/>
    </location>
</feature>
<dbReference type="PIRSF" id="PIRSF005739">
    <property type="entry name" value="O-mtase"/>
    <property type="match status" value="1"/>
</dbReference>
<dbReference type="InterPro" id="IPR036388">
    <property type="entry name" value="WH-like_DNA-bd_sf"/>
</dbReference>
<dbReference type="Gene3D" id="3.40.50.150">
    <property type="entry name" value="Vaccinia Virus protein VP39"/>
    <property type="match status" value="1"/>
</dbReference>
<dbReference type="InterPro" id="IPR012967">
    <property type="entry name" value="COMT_dimerisation"/>
</dbReference>
<dbReference type="EMBL" id="SNXK01000003">
    <property type="protein sequence ID" value="TDP38484.1"/>
    <property type="molecule type" value="Genomic_DNA"/>
</dbReference>
<dbReference type="SUPFAM" id="SSF46785">
    <property type="entry name" value="Winged helix' DNA-binding domain"/>
    <property type="match status" value="1"/>
</dbReference>